<evidence type="ECO:0000313" key="2">
    <source>
        <dbReference type="Proteomes" id="UP000784294"/>
    </source>
</evidence>
<proteinExistence type="predicted"/>
<dbReference type="EMBL" id="CAAALY010047079">
    <property type="protein sequence ID" value="VEL20569.1"/>
    <property type="molecule type" value="Genomic_DNA"/>
</dbReference>
<name>A0A448WUJ4_9PLAT</name>
<gene>
    <name evidence="1" type="ORF">PXEA_LOCUS14009</name>
</gene>
<sequence>MIPIISQRTCYILKRFAGIEVGISSECCHKGYAWIKDLPITGGKGIAMKKGGVRGFWQ</sequence>
<evidence type="ECO:0000313" key="1">
    <source>
        <dbReference type="EMBL" id="VEL20569.1"/>
    </source>
</evidence>
<comment type="caution">
    <text evidence="1">The sequence shown here is derived from an EMBL/GenBank/DDBJ whole genome shotgun (WGS) entry which is preliminary data.</text>
</comment>
<dbReference type="AlphaFoldDB" id="A0A448WUJ4"/>
<keyword evidence="2" id="KW-1185">Reference proteome</keyword>
<protein>
    <submittedName>
        <fullName evidence="1">Uncharacterized protein</fullName>
    </submittedName>
</protein>
<dbReference type="Proteomes" id="UP000784294">
    <property type="component" value="Unassembled WGS sequence"/>
</dbReference>
<accession>A0A448WUJ4</accession>
<reference evidence="1" key="1">
    <citation type="submission" date="2018-11" db="EMBL/GenBank/DDBJ databases">
        <authorList>
            <consortium name="Pathogen Informatics"/>
        </authorList>
    </citation>
    <scope>NUCLEOTIDE SEQUENCE</scope>
</reference>
<organism evidence="1 2">
    <name type="scientific">Protopolystoma xenopodis</name>
    <dbReference type="NCBI Taxonomy" id="117903"/>
    <lineage>
        <taxon>Eukaryota</taxon>
        <taxon>Metazoa</taxon>
        <taxon>Spiralia</taxon>
        <taxon>Lophotrochozoa</taxon>
        <taxon>Platyhelminthes</taxon>
        <taxon>Monogenea</taxon>
        <taxon>Polyopisthocotylea</taxon>
        <taxon>Polystomatidea</taxon>
        <taxon>Polystomatidae</taxon>
        <taxon>Protopolystoma</taxon>
    </lineage>
</organism>